<dbReference type="Proteomes" id="UP000014461">
    <property type="component" value="Unassembled WGS sequence"/>
</dbReference>
<dbReference type="AlphaFoldDB" id="R9PU81"/>
<organism evidence="2 3">
    <name type="scientific">Agarivorans albus MKT 106</name>
    <dbReference type="NCBI Taxonomy" id="1331007"/>
    <lineage>
        <taxon>Bacteria</taxon>
        <taxon>Pseudomonadati</taxon>
        <taxon>Pseudomonadota</taxon>
        <taxon>Gammaproteobacteria</taxon>
        <taxon>Alteromonadales</taxon>
        <taxon>Alteromonadaceae</taxon>
        <taxon>Agarivorans</taxon>
    </lineage>
</organism>
<evidence type="ECO:0000313" key="3">
    <source>
        <dbReference type="Proteomes" id="UP000014461"/>
    </source>
</evidence>
<protein>
    <submittedName>
        <fullName evidence="2">Acetyltransferase</fullName>
    </submittedName>
</protein>
<dbReference type="CDD" id="cd04301">
    <property type="entry name" value="NAT_SF"/>
    <property type="match status" value="1"/>
</dbReference>
<evidence type="ECO:0000313" key="2">
    <source>
        <dbReference type="EMBL" id="GAD03711.1"/>
    </source>
</evidence>
<dbReference type="SUPFAM" id="SSF55729">
    <property type="entry name" value="Acyl-CoA N-acyltransferases (Nat)"/>
    <property type="match status" value="1"/>
</dbReference>
<dbReference type="STRING" id="1331007.AALB_3791"/>
<accession>R9PU81</accession>
<keyword evidence="3" id="KW-1185">Reference proteome</keyword>
<evidence type="ECO:0000259" key="1">
    <source>
        <dbReference type="Pfam" id="PF13673"/>
    </source>
</evidence>
<dbReference type="InterPro" id="IPR000182">
    <property type="entry name" value="GNAT_dom"/>
</dbReference>
<dbReference type="Pfam" id="PF13673">
    <property type="entry name" value="Acetyltransf_10"/>
    <property type="match status" value="1"/>
</dbReference>
<dbReference type="Gene3D" id="3.40.630.30">
    <property type="match status" value="1"/>
</dbReference>
<keyword evidence="2" id="KW-0808">Transferase</keyword>
<feature type="domain" description="N-acetyltransferase" evidence="1">
    <location>
        <begin position="6"/>
        <end position="54"/>
    </location>
</feature>
<proteinExistence type="predicted"/>
<comment type="caution">
    <text evidence="2">The sequence shown here is derived from an EMBL/GenBank/DDBJ whole genome shotgun (WGS) entry which is preliminary data.</text>
</comment>
<name>R9PU81_AGAAL</name>
<sequence>MGFVGSHDSKVEMLFILNEARGRGVSKALLQYAIEHLGATKADVNEQKPQAVGFTNIWDLRSFHVRHLMIWANLFQFCA</sequence>
<reference evidence="2" key="1">
    <citation type="journal article" date="2013" name="Genome Announc.">
        <title>Draft Genome Sequence of Agarivorans albus Strain MKT 106T, an Agarolytic Marine Bacterium.</title>
        <authorList>
            <person name="Yasuike M."/>
            <person name="Nakamura Y."/>
            <person name="Kai W."/>
            <person name="Fujiwara A."/>
            <person name="Fukui Y."/>
            <person name="Satomi M."/>
            <person name="Sano M."/>
        </authorList>
    </citation>
    <scope>NUCLEOTIDE SEQUENCE [LARGE SCALE GENOMIC DNA]</scope>
</reference>
<gene>
    <name evidence="2" type="ORF">AALB_3791</name>
</gene>
<dbReference type="EMBL" id="BARX01000032">
    <property type="protein sequence ID" value="GAD03711.1"/>
    <property type="molecule type" value="Genomic_DNA"/>
</dbReference>
<dbReference type="InterPro" id="IPR016181">
    <property type="entry name" value="Acyl_CoA_acyltransferase"/>
</dbReference>
<dbReference type="GO" id="GO:0016747">
    <property type="term" value="F:acyltransferase activity, transferring groups other than amino-acyl groups"/>
    <property type="evidence" value="ECO:0007669"/>
    <property type="project" value="InterPro"/>
</dbReference>